<accession>Q160U9</accession>
<evidence type="ECO:0000313" key="1">
    <source>
        <dbReference type="EMBL" id="ABG33494.1"/>
    </source>
</evidence>
<protein>
    <submittedName>
        <fullName evidence="1">Uncharacterized protein</fullName>
    </submittedName>
</protein>
<dbReference type="EMBL" id="CP000362">
    <property type="protein sequence ID" value="ABG33494.1"/>
    <property type="molecule type" value="Genomic_DNA"/>
</dbReference>
<proteinExistence type="predicted"/>
<dbReference type="HOGENOM" id="CLU_3065770_0_0_5"/>
<dbReference type="RefSeq" id="WP_011570104.1">
    <property type="nucleotide sequence ID" value="NC_008209.1"/>
</dbReference>
<keyword evidence="2" id="KW-1185">Reference proteome</keyword>
<evidence type="ECO:0000313" key="2">
    <source>
        <dbReference type="Proteomes" id="UP000007029"/>
    </source>
</evidence>
<sequence>MTCILYDAPCAIEPIGDQTPDFAVGFFRARHPLERIEFDAWFNDLTETLPTTL</sequence>
<gene>
    <name evidence="1" type="ordered locus">RD1_4050</name>
</gene>
<dbReference type="AlphaFoldDB" id="Q160U9"/>
<dbReference type="KEGG" id="rde:RD1_4050"/>
<name>Q160U9_ROSDO</name>
<organism evidence="1 2">
    <name type="scientific">Roseobacter denitrificans (strain ATCC 33942 / OCh 114)</name>
    <name type="common">Erythrobacter sp. (strain OCh 114)</name>
    <name type="synonym">Roseobacter denitrificans</name>
    <dbReference type="NCBI Taxonomy" id="375451"/>
    <lineage>
        <taxon>Bacteria</taxon>
        <taxon>Pseudomonadati</taxon>
        <taxon>Pseudomonadota</taxon>
        <taxon>Alphaproteobacteria</taxon>
        <taxon>Rhodobacterales</taxon>
        <taxon>Roseobacteraceae</taxon>
        <taxon>Roseobacter</taxon>
    </lineage>
</organism>
<dbReference type="STRING" id="375451.RD1_4050"/>
<reference evidence="1 2" key="1">
    <citation type="journal article" date="2007" name="J. Bacteriol.">
        <title>The complete genome sequence of Roseobacter denitrificans reveals a mixotrophic rather than photosynthetic metabolism.</title>
        <authorList>
            <person name="Swingley W.D."/>
            <person name="Sadekar S."/>
            <person name="Mastrian S.D."/>
            <person name="Matthies H.J."/>
            <person name="Hao J."/>
            <person name="Ramos H."/>
            <person name="Acharya C.R."/>
            <person name="Conrad A.L."/>
            <person name="Taylor H.L."/>
            <person name="Dejesa L.C."/>
            <person name="Shah M.K."/>
            <person name="O'huallachain M.E."/>
            <person name="Lince M.T."/>
            <person name="Blankenship R.E."/>
            <person name="Beatty J.T."/>
            <person name="Touchman J.W."/>
        </authorList>
    </citation>
    <scope>NUCLEOTIDE SEQUENCE [LARGE SCALE GENOMIC DNA]</scope>
    <source>
        <strain evidence="2">ATCC 33942 / OCh 114</strain>
    </source>
</reference>
<dbReference type="Proteomes" id="UP000007029">
    <property type="component" value="Chromosome"/>
</dbReference>